<evidence type="ECO:0000256" key="16">
    <source>
        <dbReference type="ARBA" id="ARBA00023136"/>
    </source>
</evidence>
<evidence type="ECO:0000256" key="12">
    <source>
        <dbReference type="ARBA" id="ARBA00022786"/>
    </source>
</evidence>
<dbReference type="GO" id="GO:1990429">
    <property type="term" value="C:peroxisomal importomer complex"/>
    <property type="evidence" value="ECO:0007669"/>
    <property type="project" value="EnsemblFungi"/>
</dbReference>
<evidence type="ECO:0000256" key="1">
    <source>
        <dbReference type="ARBA" id="ARBA00000900"/>
    </source>
</evidence>
<dbReference type="InterPro" id="IPR006845">
    <property type="entry name" value="Pex_N"/>
</dbReference>
<evidence type="ECO:0000256" key="6">
    <source>
        <dbReference type="ARBA" id="ARBA00022448"/>
    </source>
</evidence>
<dbReference type="GO" id="GO:0043161">
    <property type="term" value="P:proteasome-mediated ubiquitin-dependent protein catabolic process"/>
    <property type="evidence" value="ECO:0007669"/>
    <property type="project" value="EnsemblFungi"/>
</dbReference>
<comment type="pathway">
    <text evidence="3">Protein modification; protein ubiquitination.</text>
</comment>
<dbReference type="GeneID" id="11469686"/>
<protein>
    <recommendedName>
        <fullName evidence="5">RING-type E3 ubiquitin transferase</fullName>
        <ecNumber evidence="5">2.3.2.27</ecNumber>
    </recommendedName>
    <alternativeName>
        <fullName evidence="18">Peroxin-10</fullName>
    </alternativeName>
</protein>
<keyword evidence="14" id="KW-0653">Protein transport</keyword>
<dbReference type="SUPFAM" id="SSF57850">
    <property type="entry name" value="RING/U-box"/>
    <property type="match status" value="1"/>
</dbReference>
<dbReference type="Pfam" id="PF13639">
    <property type="entry name" value="zf-RING_2"/>
    <property type="match status" value="1"/>
</dbReference>
<evidence type="ECO:0000256" key="19">
    <source>
        <dbReference type="PROSITE-ProRule" id="PRU00175"/>
    </source>
</evidence>
<dbReference type="GO" id="GO:0008270">
    <property type="term" value="F:zinc ion binding"/>
    <property type="evidence" value="ECO:0007669"/>
    <property type="project" value="UniProtKB-KW"/>
</dbReference>
<dbReference type="GO" id="GO:0000151">
    <property type="term" value="C:ubiquitin ligase complex"/>
    <property type="evidence" value="ECO:0007669"/>
    <property type="project" value="EnsemblFungi"/>
</dbReference>
<evidence type="ECO:0000256" key="17">
    <source>
        <dbReference type="ARBA" id="ARBA00023140"/>
    </source>
</evidence>
<keyword evidence="17" id="KW-0576">Peroxisome</keyword>
<evidence type="ECO:0000313" key="22">
    <source>
        <dbReference type="Proteomes" id="UP000006790"/>
    </source>
</evidence>
<dbReference type="OMA" id="YCDVVQL"/>
<evidence type="ECO:0000256" key="9">
    <source>
        <dbReference type="ARBA" id="ARBA00022692"/>
    </source>
</evidence>
<evidence type="ECO:0000256" key="18">
    <source>
        <dbReference type="ARBA" id="ARBA00041230"/>
    </source>
</evidence>
<evidence type="ECO:0000256" key="5">
    <source>
        <dbReference type="ARBA" id="ARBA00012483"/>
    </source>
</evidence>
<evidence type="ECO:0000256" key="4">
    <source>
        <dbReference type="ARBA" id="ARBA00008704"/>
    </source>
</evidence>
<dbReference type="InterPro" id="IPR013083">
    <property type="entry name" value="Znf_RING/FYVE/PHD"/>
</dbReference>
<sequence length="320" mass="36714">MSEESKVFPFADAPSIVQAHQKDIYIESILGNKLEDAIKAIKGQFFRNRYSQEIFLSAKLLYLSLTTLKNKRTLGEEYVDLIYVDKRGTGLVKKWQRMAFILSYAILPYGLSKLFKYTKTRYLDNDADDANCKRRTVLNYLSNLMFKDIMDNILNIHLLAFYLTGEFYQLSKRVFGLRYAIGHDINKDEKEFRTSSSRSYRILGGIVFLQILAKVLPSVNSMTKSYLESSDHDVASSDDVLTGIPSESTTHIDLSNPKCLPLIPEHSRSCILCLVDMVDPSCLPCGHLFCWNCIMHWCTERSECPLCRQHCSKQSILPIR</sequence>
<dbReference type="GO" id="GO:0006515">
    <property type="term" value="P:protein quality control for misfolded or incompletely synthesized proteins"/>
    <property type="evidence" value="ECO:0007669"/>
    <property type="project" value="EnsemblFungi"/>
</dbReference>
<keyword evidence="10" id="KW-0479">Metal-binding</keyword>
<comment type="subcellular location">
    <subcellularLocation>
        <location evidence="2">Peroxisome membrane</location>
        <topology evidence="2">Multi-pass membrane protein</topology>
    </subcellularLocation>
</comment>
<dbReference type="GO" id="GO:0016562">
    <property type="term" value="P:protein import into peroxisome matrix, receptor recycling"/>
    <property type="evidence" value="ECO:0007669"/>
    <property type="project" value="EnsemblFungi"/>
</dbReference>
<dbReference type="KEGG" id="erc:Ecym_1328"/>
<keyword evidence="15" id="KW-1133">Transmembrane helix</keyword>
<dbReference type="Gene3D" id="3.30.40.10">
    <property type="entry name" value="Zinc/RING finger domain, C3HC4 (zinc finger)"/>
    <property type="match status" value="1"/>
</dbReference>
<dbReference type="PANTHER" id="PTHR23350">
    <property type="entry name" value="PEROXISOME ASSEMBLY PROTEIN 10"/>
    <property type="match status" value="1"/>
</dbReference>
<dbReference type="GO" id="GO:0000209">
    <property type="term" value="P:protein polyubiquitination"/>
    <property type="evidence" value="ECO:0007669"/>
    <property type="project" value="EnsemblFungi"/>
</dbReference>
<reference evidence="22" key="1">
    <citation type="journal article" date="2012" name="G3 (Bethesda)">
        <title>Pichia sorbitophila, an interspecies yeast hybrid reveals early steps of genome resolution following polyploidization.</title>
        <authorList>
            <person name="Leh Louis V."/>
            <person name="Despons L."/>
            <person name="Friedrich A."/>
            <person name="Martin T."/>
            <person name="Durrens P."/>
            <person name="Casaregola S."/>
            <person name="Neuveglise C."/>
            <person name="Fairhead C."/>
            <person name="Marck C."/>
            <person name="Cruz J.A."/>
            <person name="Straub M.L."/>
            <person name="Kugler V."/>
            <person name="Sacerdot C."/>
            <person name="Uzunov Z."/>
            <person name="Thierry A."/>
            <person name="Weiss S."/>
            <person name="Bleykasten C."/>
            <person name="De Montigny J."/>
            <person name="Jacques N."/>
            <person name="Jung P."/>
            <person name="Lemaire M."/>
            <person name="Mallet S."/>
            <person name="Morel G."/>
            <person name="Richard G.F."/>
            <person name="Sarkar A."/>
            <person name="Savel G."/>
            <person name="Schacherer J."/>
            <person name="Seret M.L."/>
            <person name="Talla E."/>
            <person name="Samson G."/>
            <person name="Jubin C."/>
            <person name="Poulain J."/>
            <person name="Vacherie B."/>
            <person name="Barbe V."/>
            <person name="Pelletier E."/>
            <person name="Sherman D.J."/>
            <person name="Westhof E."/>
            <person name="Weissenbach J."/>
            <person name="Baret P.V."/>
            <person name="Wincker P."/>
            <person name="Gaillardin C."/>
            <person name="Dujon B."/>
            <person name="Souciet J.L."/>
        </authorList>
    </citation>
    <scope>NUCLEOTIDE SEQUENCE [LARGE SCALE GENOMIC DNA]</scope>
    <source>
        <strain evidence="22">CBS 270.75 / DBVPG 7215 / KCTC 17166 / NRRL Y-17582</strain>
    </source>
</reference>
<dbReference type="OrthoDB" id="6270329at2759"/>
<comment type="catalytic activity">
    <reaction evidence="1">
        <text>S-ubiquitinyl-[E2 ubiquitin-conjugating enzyme]-L-cysteine + [acceptor protein]-L-lysine = [E2 ubiquitin-conjugating enzyme]-L-cysteine + N(6)-ubiquitinyl-[acceptor protein]-L-lysine.</text>
        <dbReference type="EC" id="2.3.2.27"/>
    </reaction>
</comment>
<dbReference type="Proteomes" id="UP000006790">
    <property type="component" value="Chromosome 1"/>
</dbReference>
<dbReference type="AlphaFoldDB" id="G8JN99"/>
<dbReference type="CDD" id="cd16527">
    <property type="entry name" value="RING-HC_PEX10"/>
    <property type="match status" value="1"/>
</dbReference>
<organism evidence="21 22">
    <name type="scientific">Eremothecium cymbalariae (strain CBS 270.75 / DBVPG 7215 / KCTC 17166 / NRRL Y-17582)</name>
    <name type="common">Yeast</name>
    <dbReference type="NCBI Taxonomy" id="931890"/>
    <lineage>
        <taxon>Eukaryota</taxon>
        <taxon>Fungi</taxon>
        <taxon>Dikarya</taxon>
        <taxon>Ascomycota</taxon>
        <taxon>Saccharomycotina</taxon>
        <taxon>Saccharomycetes</taxon>
        <taxon>Saccharomycetales</taxon>
        <taxon>Saccharomycetaceae</taxon>
        <taxon>Eremothecium</taxon>
    </lineage>
</organism>
<evidence type="ECO:0000256" key="8">
    <source>
        <dbReference type="ARBA" id="ARBA00022679"/>
    </source>
</evidence>
<dbReference type="GO" id="GO:0044721">
    <property type="term" value="P:protein import into peroxisome matrix, substrate release"/>
    <property type="evidence" value="ECO:0007669"/>
    <property type="project" value="EnsemblFungi"/>
</dbReference>
<dbReference type="RefSeq" id="XP_003644380.1">
    <property type="nucleotide sequence ID" value="XM_003644332.1"/>
</dbReference>
<keyword evidence="7" id="KW-0962">Peroxisome biogenesis</keyword>
<dbReference type="EC" id="2.3.2.27" evidence="5"/>
<dbReference type="eggNOG" id="KOG0317">
    <property type="taxonomic scope" value="Eukaryota"/>
</dbReference>
<gene>
    <name evidence="21" type="ordered locus">Ecym_1328</name>
</gene>
<dbReference type="GO" id="GO:0061630">
    <property type="term" value="F:ubiquitin protein ligase activity"/>
    <property type="evidence" value="ECO:0007669"/>
    <property type="project" value="UniProtKB-EC"/>
</dbReference>
<keyword evidence="11 19" id="KW-0863">Zinc-finger</keyword>
<evidence type="ECO:0000256" key="15">
    <source>
        <dbReference type="ARBA" id="ARBA00022989"/>
    </source>
</evidence>
<evidence type="ECO:0000313" key="21">
    <source>
        <dbReference type="EMBL" id="AET37563.1"/>
    </source>
</evidence>
<dbReference type="GO" id="GO:0008320">
    <property type="term" value="F:protein transmembrane transporter activity"/>
    <property type="evidence" value="ECO:0007669"/>
    <property type="project" value="EnsemblFungi"/>
</dbReference>
<keyword evidence="6" id="KW-0813">Transport</keyword>
<dbReference type="STRING" id="931890.G8JN99"/>
<dbReference type="GO" id="GO:0005778">
    <property type="term" value="C:peroxisomal membrane"/>
    <property type="evidence" value="ECO:0007669"/>
    <property type="project" value="UniProtKB-SubCell"/>
</dbReference>
<dbReference type="InterPro" id="IPR001841">
    <property type="entry name" value="Znf_RING"/>
</dbReference>
<proteinExistence type="inferred from homology"/>
<evidence type="ECO:0000256" key="11">
    <source>
        <dbReference type="ARBA" id="ARBA00022771"/>
    </source>
</evidence>
<dbReference type="PANTHER" id="PTHR23350:SF0">
    <property type="entry name" value="PEROXISOME BIOGENESIS FACTOR 10"/>
    <property type="match status" value="1"/>
</dbReference>
<comment type="similarity">
    <text evidence="4">Belongs to the pex2/pex10/pex12 family.</text>
</comment>
<dbReference type="InterPro" id="IPR017907">
    <property type="entry name" value="Znf_RING_CS"/>
</dbReference>
<evidence type="ECO:0000256" key="13">
    <source>
        <dbReference type="ARBA" id="ARBA00022833"/>
    </source>
</evidence>
<feature type="domain" description="RING-type" evidence="20">
    <location>
        <begin position="270"/>
        <end position="308"/>
    </location>
</feature>
<keyword evidence="9" id="KW-0812">Transmembrane</keyword>
<dbReference type="PROSITE" id="PS50089">
    <property type="entry name" value="ZF_RING_2"/>
    <property type="match status" value="1"/>
</dbReference>
<dbReference type="FunCoup" id="G8JN99">
    <property type="interactions" value="283"/>
</dbReference>
<dbReference type="PROSITE" id="PS00518">
    <property type="entry name" value="ZF_RING_1"/>
    <property type="match status" value="1"/>
</dbReference>
<evidence type="ECO:0000256" key="3">
    <source>
        <dbReference type="ARBA" id="ARBA00004906"/>
    </source>
</evidence>
<dbReference type="Pfam" id="PF04757">
    <property type="entry name" value="Pex2_Pex12"/>
    <property type="match status" value="1"/>
</dbReference>
<evidence type="ECO:0000256" key="10">
    <source>
        <dbReference type="ARBA" id="ARBA00022723"/>
    </source>
</evidence>
<name>G8JN99_ERECY</name>
<keyword evidence="16" id="KW-0472">Membrane</keyword>
<dbReference type="EMBL" id="CP002497">
    <property type="protein sequence ID" value="AET37563.1"/>
    <property type="molecule type" value="Genomic_DNA"/>
</dbReference>
<keyword evidence="8" id="KW-0808">Transferase</keyword>
<evidence type="ECO:0000256" key="14">
    <source>
        <dbReference type="ARBA" id="ARBA00022927"/>
    </source>
</evidence>
<accession>G8JN99</accession>
<keyword evidence="22" id="KW-1185">Reference proteome</keyword>
<dbReference type="InterPro" id="IPR025654">
    <property type="entry name" value="PEX2/10"/>
</dbReference>
<keyword evidence="12" id="KW-0833">Ubl conjugation pathway</keyword>
<evidence type="ECO:0000256" key="2">
    <source>
        <dbReference type="ARBA" id="ARBA00004585"/>
    </source>
</evidence>
<dbReference type="SMART" id="SM00184">
    <property type="entry name" value="RING"/>
    <property type="match status" value="1"/>
</dbReference>
<evidence type="ECO:0000256" key="7">
    <source>
        <dbReference type="ARBA" id="ARBA00022593"/>
    </source>
</evidence>
<dbReference type="InParanoid" id="G8JN99"/>
<evidence type="ECO:0000259" key="20">
    <source>
        <dbReference type="PROSITE" id="PS50089"/>
    </source>
</evidence>
<keyword evidence="13" id="KW-0862">Zinc</keyword>
<dbReference type="HOGENOM" id="CLU_041707_2_0_1"/>